<proteinExistence type="predicted"/>
<evidence type="ECO:0000256" key="1">
    <source>
        <dbReference type="SAM" id="MobiDB-lite"/>
    </source>
</evidence>
<evidence type="ECO:0000313" key="2">
    <source>
        <dbReference type="EMBL" id="CCX12070.1"/>
    </source>
</evidence>
<gene>
    <name evidence="2" type="ORF">PCON_11664</name>
</gene>
<feature type="region of interest" description="Disordered" evidence="1">
    <location>
        <begin position="1"/>
        <end position="21"/>
    </location>
</feature>
<dbReference type="EMBL" id="HF935675">
    <property type="protein sequence ID" value="CCX12070.1"/>
    <property type="molecule type" value="Genomic_DNA"/>
</dbReference>
<dbReference type="Proteomes" id="UP000018144">
    <property type="component" value="Unassembled WGS sequence"/>
</dbReference>
<dbReference type="AlphaFoldDB" id="U4L6G9"/>
<accession>U4L6G9</accession>
<evidence type="ECO:0000313" key="3">
    <source>
        <dbReference type="Proteomes" id="UP000018144"/>
    </source>
</evidence>
<reference evidence="2 3" key="1">
    <citation type="journal article" date="2013" name="PLoS Genet.">
        <title>The genome and development-dependent transcriptomes of Pyronema confluens: a window into fungal evolution.</title>
        <authorList>
            <person name="Traeger S."/>
            <person name="Altegoer F."/>
            <person name="Freitag M."/>
            <person name="Gabaldon T."/>
            <person name="Kempken F."/>
            <person name="Kumar A."/>
            <person name="Marcet-Houben M."/>
            <person name="Poggeler S."/>
            <person name="Stajich J.E."/>
            <person name="Nowrousian M."/>
        </authorList>
    </citation>
    <scope>NUCLEOTIDE SEQUENCE [LARGE SCALE GENOMIC DNA]</scope>
    <source>
        <strain evidence="3">CBS 100304</strain>
        <tissue evidence="2">Vegetative mycelium</tissue>
    </source>
</reference>
<sequence>MLYSSQLPSGNGEEEQQLSSTDIRASDILYTTASAASYMDSAATYPYLTGITQQTIPRLPVSQPYLQPYYGGFIQPPSHSHVQSREQNLVHRHQVVDHVPDLRDRK</sequence>
<keyword evidence="3" id="KW-1185">Reference proteome</keyword>
<name>U4L6G9_PYROM</name>
<protein>
    <submittedName>
        <fullName evidence="2">Uncharacterized protein</fullName>
    </submittedName>
</protein>
<organism evidence="2 3">
    <name type="scientific">Pyronema omphalodes (strain CBS 100304)</name>
    <name type="common">Pyronema confluens</name>
    <dbReference type="NCBI Taxonomy" id="1076935"/>
    <lineage>
        <taxon>Eukaryota</taxon>
        <taxon>Fungi</taxon>
        <taxon>Dikarya</taxon>
        <taxon>Ascomycota</taxon>
        <taxon>Pezizomycotina</taxon>
        <taxon>Pezizomycetes</taxon>
        <taxon>Pezizales</taxon>
        <taxon>Pyronemataceae</taxon>
        <taxon>Pyronema</taxon>
    </lineage>
</organism>